<dbReference type="SUPFAM" id="SSF46767">
    <property type="entry name" value="Methylated DNA-protein cysteine methyltransferase, C-terminal domain"/>
    <property type="match status" value="1"/>
</dbReference>
<evidence type="ECO:0000259" key="8">
    <source>
        <dbReference type="Pfam" id="PF02870"/>
    </source>
</evidence>
<keyword evidence="4" id="KW-0227">DNA damage</keyword>
<dbReference type="PANTHER" id="PTHR10815">
    <property type="entry name" value="METHYLATED-DNA--PROTEIN-CYSTEINE METHYLTRANSFERASE"/>
    <property type="match status" value="1"/>
</dbReference>
<accession>A0ABQ4KAN6</accession>
<dbReference type="InterPro" id="IPR036631">
    <property type="entry name" value="MGMT_N_sf"/>
</dbReference>
<dbReference type="CDD" id="cd06445">
    <property type="entry name" value="ATase"/>
    <property type="match status" value="1"/>
</dbReference>
<sequence length="182" mass="21100">MKQIKNEKIYWTLFKHDQWKMYLAATVKGLCYVGSYDKGVEPLTSWAKSTFEEVHLEQNDEKLEPYIDEFKEYFEQKRNLFTFPVDLHGTDFQLLVWNALLDIPYGETFSYSQLASNLQRPNAVRAVASAIGANPVLMAIPCHRVIGKNGELRGYRGGIEMKKQLLELEKPLIHKQLHPCNH</sequence>
<evidence type="ECO:0000256" key="5">
    <source>
        <dbReference type="ARBA" id="ARBA00023204"/>
    </source>
</evidence>
<evidence type="ECO:0000313" key="9">
    <source>
        <dbReference type="EMBL" id="GIN21928.1"/>
    </source>
</evidence>
<evidence type="ECO:0000256" key="2">
    <source>
        <dbReference type="ARBA" id="ARBA00022603"/>
    </source>
</evidence>
<keyword evidence="3" id="KW-0808">Transferase</keyword>
<proteinExistence type="predicted"/>
<evidence type="ECO:0000259" key="7">
    <source>
        <dbReference type="Pfam" id="PF01035"/>
    </source>
</evidence>
<dbReference type="Gene3D" id="3.30.160.70">
    <property type="entry name" value="Methylated DNA-protein cysteine methyltransferase domain"/>
    <property type="match status" value="1"/>
</dbReference>
<name>A0ABQ4KAN6_9BACI</name>
<dbReference type="Gene3D" id="1.10.10.10">
    <property type="entry name" value="Winged helix-like DNA-binding domain superfamily/Winged helix DNA-binding domain"/>
    <property type="match status" value="1"/>
</dbReference>
<dbReference type="InterPro" id="IPR008332">
    <property type="entry name" value="MethylG_MeTrfase_N"/>
</dbReference>
<comment type="catalytic activity">
    <reaction evidence="6">
        <text>a 6-O-methyl-2'-deoxyguanosine in DNA + L-cysteinyl-[protein] = S-methyl-L-cysteinyl-[protein] + a 2'-deoxyguanosine in DNA</text>
        <dbReference type="Rhea" id="RHEA:24000"/>
        <dbReference type="Rhea" id="RHEA-COMP:10131"/>
        <dbReference type="Rhea" id="RHEA-COMP:10132"/>
        <dbReference type="Rhea" id="RHEA-COMP:11367"/>
        <dbReference type="Rhea" id="RHEA-COMP:11368"/>
        <dbReference type="ChEBI" id="CHEBI:29950"/>
        <dbReference type="ChEBI" id="CHEBI:82612"/>
        <dbReference type="ChEBI" id="CHEBI:85445"/>
        <dbReference type="ChEBI" id="CHEBI:85448"/>
        <dbReference type="EC" id="2.1.1.63"/>
    </reaction>
</comment>
<dbReference type="NCBIfam" id="TIGR00589">
    <property type="entry name" value="ogt"/>
    <property type="match status" value="1"/>
</dbReference>
<dbReference type="Proteomes" id="UP000680279">
    <property type="component" value="Unassembled WGS sequence"/>
</dbReference>
<keyword evidence="10" id="KW-1185">Reference proteome</keyword>
<dbReference type="InterPro" id="IPR001497">
    <property type="entry name" value="MethylDNA_cys_MeTrfase_AS"/>
</dbReference>
<dbReference type="InterPro" id="IPR036217">
    <property type="entry name" value="MethylDNA_cys_MeTrfase_DNAb"/>
</dbReference>
<evidence type="ECO:0000256" key="4">
    <source>
        <dbReference type="ARBA" id="ARBA00022763"/>
    </source>
</evidence>
<dbReference type="PROSITE" id="PS00374">
    <property type="entry name" value="MGMT"/>
    <property type="match status" value="1"/>
</dbReference>
<evidence type="ECO:0000256" key="1">
    <source>
        <dbReference type="ARBA" id="ARBA00001286"/>
    </source>
</evidence>
<dbReference type="InterPro" id="IPR014048">
    <property type="entry name" value="MethylDNA_cys_MeTrfase_DNA-bd"/>
</dbReference>
<dbReference type="EMBL" id="BOQT01000011">
    <property type="protein sequence ID" value="GIN21928.1"/>
    <property type="molecule type" value="Genomic_DNA"/>
</dbReference>
<gene>
    <name evidence="9" type="primary">ogt_2</name>
    <name evidence="9" type="ORF">J1TS3_30620</name>
</gene>
<evidence type="ECO:0000256" key="3">
    <source>
        <dbReference type="ARBA" id="ARBA00022679"/>
    </source>
</evidence>
<dbReference type="Pfam" id="PF01035">
    <property type="entry name" value="DNA_binding_1"/>
    <property type="match status" value="1"/>
</dbReference>
<comment type="caution">
    <text evidence="9">The sequence shown here is derived from an EMBL/GenBank/DDBJ whole genome shotgun (WGS) entry which is preliminary data.</text>
</comment>
<protein>
    <submittedName>
        <fullName evidence="9">Methylated-DNA--[protein]-cysteine S-methyltransferase</fullName>
    </submittedName>
</protein>
<dbReference type="InterPro" id="IPR036388">
    <property type="entry name" value="WH-like_DNA-bd_sf"/>
</dbReference>
<dbReference type="RefSeq" id="WP_144515812.1">
    <property type="nucleotide sequence ID" value="NZ_BOQT01000011.1"/>
</dbReference>
<dbReference type="SUPFAM" id="SSF53155">
    <property type="entry name" value="Methylated DNA-protein cysteine methyltransferase domain"/>
    <property type="match status" value="1"/>
</dbReference>
<reference evidence="9 10" key="1">
    <citation type="submission" date="2021-03" db="EMBL/GenBank/DDBJ databases">
        <title>Antimicrobial resistance genes in bacteria isolated from Japanese honey, and their potential for conferring macrolide and lincosamide resistance in the American foulbrood pathogen Paenibacillus larvae.</title>
        <authorList>
            <person name="Okamoto M."/>
            <person name="Kumagai M."/>
            <person name="Kanamori H."/>
            <person name="Takamatsu D."/>
        </authorList>
    </citation>
    <scope>NUCLEOTIDE SEQUENCE [LARGE SCALE GENOMIC DNA]</scope>
    <source>
        <strain evidence="9 10">J1TS3</strain>
    </source>
</reference>
<comment type="catalytic activity">
    <reaction evidence="1">
        <text>a 4-O-methyl-thymidine in DNA + L-cysteinyl-[protein] = a thymidine in DNA + S-methyl-L-cysteinyl-[protein]</text>
        <dbReference type="Rhea" id="RHEA:53428"/>
        <dbReference type="Rhea" id="RHEA-COMP:10131"/>
        <dbReference type="Rhea" id="RHEA-COMP:10132"/>
        <dbReference type="Rhea" id="RHEA-COMP:13555"/>
        <dbReference type="Rhea" id="RHEA-COMP:13556"/>
        <dbReference type="ChEBI" id="CHEBI:29950"/>
        <dbReference type="ChEBI" id="CHEBI:82612"/>
        <dbReference type="ChEBI" id="CHEBI:137386"/>
        <dbReference type="ChEBI" id="CHEBI:137387"/>
        <dbReference type="EC" id="2.1.1.63"/>
    </reaction>
</comment>
<feature type="domain" description="Methylguanine DNA methyltransferase ribonuclease-like" evidence="8">
    <location>
        <begin position="9"/>
        <end position="87"/>
    </location>
</feature>
<evidence type="ECO:0000313" key="10">
    <source>
        <dbReference type="Proteomes" id="UP000680279"/>
    </source>
</evidence>
<feature type="domain" description="Methylated-DNA-[protein]-cysteine S-methyltransferase DNA binding" evidence="7">
    <location>
        <begin position="91"/>
        <end position="170"/>
    </location>
</feature>
<keyword evidence="5" id="KW-0234">DNA repair</keyword>
<dbReference type="PANTHER" id="PTHR10815:SF12">
    <property type="entry name" value="METHYLATED-DNA--PROTEIN-CYSTEINE METHYLTRANSFERASE, INDUCIBLE"/>
    <property type="match status" value="1"/>
</dbReference>
<evidence type="ECO:0000256" key="6">
    <source>
        <dbReference type="ARBA" id="ARBA00049348"/>
    </source>
</evidence>
<dbReference type="Pfam" id="PF02870">
    <property type="entry name" value="Methyltransf_1N"/>
    <property type="match status" value="1"/>
</dbReference>
<keyword evidence="2" id="KW-0489">Methyltransferase</keyword>
<organism evidence="9 10">
    <name type="scientific">Siminovitchia fordii</name>
    <dbReference type="NCBI Taxonomy" id="254759"/>
    <lineage>
        <taxon>Bacteria</taxon>
        <taxon>Bacillati</taxon>
        <taxon>Bacillota</taxon>
        <taxon>Bacilli</taxon>
        <taxon>Bacillales</taxon>
        <taxon>Bacillaceae</taxon>
        <taxon>Siminovitchia</taxon>
    </lineage>
</organism>